<protein>
    <submittedName>
        <fullName evidence="2">Uncharacterized protein</fullName>
    </submittedName>
</protein>
<dbReference type="OrthoDB" id="7068800at2"/>
<keyword evidence="1" id="KW-1133">Transmembrane helix</keyword>
<evidence type="ECO:0000256" key="1">
    <source>
        <dbReference type="SAM" id="Phobius"/>
    </source>
</evidence>
<comment type="caution">
    <text evidence="2">The sequence shown here is derived from an EMBL/GenBank/DDBJ whole genome shotgun (WGS) entry which is preliminary data.</text>
</comment>
<evidence type="ECO:0000313" key="3">
    <source>
        <dbReference type="Proteomes" id="UP000265411"/>
    </source>
</evidence>
<organism evidence="2 3">
    <name type="scientific">Pseudomonas abyssi</name>
    <dbReference type="NCBI Taxonomy" id="170540"/>
    <lineage>
        <taxon>Bacteria</taxon>
        <taxon>Pseudomonadati</taxon>
        <taxon>Pseudomonadota</taxon>
        <taxon>Gammaproteobacteria</taxon>
        <taxon>Pseudomonadales</taxon>
        <taxon>Pseudomonadaceae</taxon>
        <taxon>Pseudomonas</taxon>
    </lineage>
</organism>
<proteinExistence type="predicted"/>
<name>A0A395R5S2_9PSED</name>
<accession>A0A395R5S2</accession>
<sequence length="98" mass="10582">MNRVLNISLLVQLLLVAGFLGLAWQADQLMDKSGVGDLEAWNRFNNFAGIAFYGVALVWLATIILSLAGRAFGTPQAQLAVGMPPLALVLGWLLSWVI</sequence>
<feature type="transmembrane region" description="Helical" evidence="1">
    <location>
        <begin position="49"/>
        <end position="67"/>
    </location>
</feature>
<dbReference type="AlphaFoldDB" id="A0A395R5S2"/>
<gene>
    <name evidence="2" type="ORF">ASB58_08670</name>
</gene>
<keyword evidence="3" id="KW-1185">Reference proteome</keyword>
<dbReference type="RefSeq" id="WP_118130144.1">
    <property type="nucleotide sequence ID" value="NZ_LMAZ01000002.1"/>
</dbReference>
<dbReference type="Proteomes" id="UP000265411">
    <property type="component" value="Unassembled WGS sequence"/>
</dbReference>
<keyword evidence="1" id="KW-0472">Membrane</keyword>
<dbReference type="EMBL" id="LMAZ01000002">
    <property type="protein sequence ID" value="RGP55142.1"/>
    <property type="molecule type" value="Genomic_DNA"/>
</dbReference>
<keyword evidence="1" id="KW-0812">Transmembrane</keyword>
<feature type="transmembrane region" description="Helical" evidence="1">
    <location>
        <begin position="79"/>
        <end position="97"/>
    </location>
</feature>
<reference evidence="2 3" key="1">
    <citation type="journal article" date="2018" name="Syst. Appl. Microbiol.">
        <title>Pseudomonas gallaeciensis sp. nov., isolated from crude-oil-contaminated intertidal sand samples after the Prestige oil spill.</title>
        <authorList>
            <person name="Mulet M."/>
            <person name="Sanchez D."/>
            <person name="Rodriguez A.C."/>
            <person name="Nogales B."/>
            <person name="Bosch R."/>
            <person name="Busquets A."/>
            <person name="Gomila M."/>
            <person name="Lalucat J."/>
            <person name="Garcia-Valdes E."/>
        </authorList>
    </citation>
    <scope>NUCLEOTIDE SEQUENCE [LARGE SCALE GENOMIC DNA]</scope>
    <source>
        <strain evidence="2 3">V113</strain>
    </source>
</reference>
<evidence type="ECO:0000313" key="2">
    <source>
        <dbReference type="EMBL" id="RGP55142.1"/>
    </source>
</evidence>